<evidence type="ECO:0000313" key="2">
    <source>
        <dbReference type="Proteomes" id="UP000190140"/>
    </source>
</evidence>
<dbReference type="STRING" id="29349.CLOTH_17800"/>
<name>A0A1V4I4Q1_9FIRM</name>
<keyword evidence="2" id="KW-1185">Reference proteome</keyword>
<organism evidence="1 2">
    <name type="scientific">Alkalithermobacter paradoxus</name>
    <dbReference type="NCBI Taxonomy" id="29349"/>
    <lineage>
        <taxon>Bacteria</taxon>
        <taxon>Bacillati</taxon>
        <taxon>Bacillota</taxon>
        <taxon>Clostridia</taxon>
        <taxon>Peptostreptococcales</taxon>
        <taxon>Tepidibacteraceae</taxon>
        <taxon>Alkalithermobacter</taxon>
    </lineage>
</organism>
<accession>A0A1V4I4Q1</accession>
<comment type="caution">
    <text evidence="1">The sequence shown here is derived from an EMBL/GenBank/DDBJ whole genome shotgun (WGS) entry which is preliminary data.</text>
</comment>
<proteinExistence type="predicted"/>
<evidence type="ECO:0000313" key="1">
    <source>
        <dbReference type="EMBL" id="OPJ54968.1"/>
    </source>
</evidence>
<dbReference type="Proteomes" id="UP000190140">
    <property type="component" value="Unassembled WGS sequence"/>
</dbReference>
<dbReference type="EMBL" id="MZGW01000009">
    <property type="protein sequence ID" value="OPJ54968.1"/>
    <property type="molecule type" value="Genomic_DNA"/>
</dbReference>
<dbReference type="AlphaFoldDB" id="A0A1V4I4Q1"/>
<sequence length="57" mass="6859">MCEDLRKEIEITMNLRDFCQICKDQEECRENLKKCKAVQFTEFMINKIIADKINNMV</sequence>
<gene>
    <name evidence="1" type="ORF">CLOTH_17800</name>
</gene>
<dbReference type="OrthoDB" id="9981700at2"/>
<protein>
    <submittedName>
        <fullName evidence="1">Uncharacterized protein</fullName>
    </submittedName>
</protein>
<reference evidence="1 2" key="1">
    <citation type="submission" date="2017-03" db="EMBL/GenBank/DDBJ databases">
        <title>Genome sequence of Clostridium thermoalcaliphilum DSM 7309.</title>
        <authorList>
            <person name="Poehlein A."/>
            <person name="Daniel R."/>
        </authorList>
    </citation>
    <scope>NUCLEOTIDE SEQUENCE [LARGE SCALE GENOMIC DNA]</scope>
    <source>
        <strain evidence="1 2">DSM 7309</strain>
    </source>
</reference>
<dbReference type="RefSeq" id="WP_158080498.1">
    <property type="nucleotide sequence ID" value="NZ_MZGW01000009.1"/>
</dbReference>